<dbReference type="EMBL" id="JACFYX010000016">
    <property type="protein sequence ID" value="MBG0836728.1"/>
    <property type="molecule type" value="Genomic_DNA"/>
</dbReference>
<sequence length="340" mass="34736">MAQQDRSFIGEGIVYARRYQTNDPLIDIGNCDTFNIGFTSDRQTLPNFRGGGGNRNVRERITDVTATIGMYDLTLDNIARVTRSSIAQVAAASVVGEVLHVGGVAGELVPFAKLPDTSQPVTITRAGALTASSEAALGNVGNGTLNSLSVTTAGVGVYNVELTSATEFAVTGPGSTAVGTGEVGAAFTGGGLAFTLTAGSTAFAADDAFTITVAQGAGAAAEQGVDYQLTPHGIIIPAGSTITPAGATAGYTSLKAGVIHMLAGSQVELEIYIAGLNDAQTGEPYSLRARRVKMGVISELAALGQEYLRLEASAELLADPLVTEPGISKFCEMAVVNKAA</sequence>
<evidence type="ECO:0000313" key="1">
    <source>
        <dbReference type="EMBL" id="MBG0836728.1"/>
    </source>
</evidence>
<proteinExistence type="predicted"/>
<protein>
    <submittedName>
        <fullName evidence="1">Uncharacterized protein</fullName>
    </submittedName>
</protein>
<evidence type="ECO:0000313" key="2">
    <source>
        <dbReference type="Proteomes" id="UP000596932"/>
    </source>
</evidence>
<dbReference type="AlphaFoldDB" id="A0A931GFS7"/>
<name>A0A931GFS7_9PSED</name>
<organism evidence="1 2">
    <name type="scientific">Pseudomonas chaetocerotis</name>
    <dbReference type="NCBI Taxonomy" id="2758695"/>
    <lineage>
        <taxon>Bacteria</taxon>
        <taxon>Pseudomonadati</taxon>
        <taxon>Pseudomonadota</taxon>
        <taxon>Gammaproteobacteria</taxon>
        <taxon>Pseudomonadales</taxon>
        <taxon>Pseudomonadaceae</taxon>
        <taxon>Pseudomonas</taxon>
    </lineage>
</organism>
<gene>
    <name evidence="1" type="ORF">H3221_16575</name>
</gene>
<comment type="caution">
    <text evidence="1">The sequence shown here is derived from an EMBL/GenBank/DDBJ whole genome shotgun (WGS) entry which is preliminary data.</text>
</comment>
<keyword evidence="2" id="KW-1185">Reference proteome</keyword>
<reference evidence="1" key="1">
    <citation type="submission" date="2020-07" db="EMBL/GenBank/DDBJ databases">
        <title>Pseudomonas chaetoceroseae sp. nov., a new member of the Pseudomonas oleovorans group isolated from a culture of Chaetoceros calcitrans.</title>
        <authorList>
            <person name="Girard L."/>
            <person name="Lood C."/>
            <person name="De Mot R."/>
            <person name="Baudart J."/>
        </authorList>
    </citation>
    <scope>NUCLEOTIDE SEQUENCE</scope>
    <source>
        <strain evidence="1">536</strain>
    </source>
</reference>
<dbReference type="RefSeq" id="WP_196475906.1">
    <property type="nucleotide sequence ID" value="NZ_JACFYX020000015.1"/>
</dbReference>
<dbReference type="Proteomes" id="UP000596932">
    <property type="component" value="Unassembled WGS sequence"/>
</dbReference>
<accession>A0A931GFS7</accession>